<dbReference type="Proteomes" id="UP000594638">
    <property type="component" value="Unassembled WGS sequence"/>
</dbReference>
<evidence type="ECO:0008006" key="5">
    <source>
        <dbReference type="Google" id="ProtNLM"/>
    </source>
</evidence>
<feature type="region of interest" description="Disordered" evidence="1">
    <location>
        <begin position="159"/>
        <end position="185"/>
    </location>
</feature>
<protein>
    <recommendedName>
        <fullName evidence="5">Secreted protein</fullName>
    </recommendedName>
</protein>
<accession>A0A8S0SG21</accession>
<evidence type="ECO:0000256" key="2">
    <source>
        <dbReference type="SAM" id="SignalP"/>
    </source>
</evidence>
<dbReference type="AlphaFoldDB" id="A0A8S0SG21"/>
<proteinExistence type="predicted"/>
<keyword evidence="2" id="KW-0732">Signal</keyword>
<dbReference type="Gramene" id="OE9A050869T1">
    <property type="protein sequence ID" value="OE9A050869C1"/>
    <property type="gene ID" value="OE9A050869"/>
</dbReference>
<reference evidence="3 4" key="1">
    <citation type="submission" date="2019-12" db="EMBL/GenBank/DDBJ databases">
        <authorList>
            <person name="Alioto T."/>
            <person name="Alioto T."/>
            <person name="Gomez Garrido J."/>
        </authorList>
    </citation>
    <scope>NUCLEOTIDE SEQUENCE [LARGE SCALE GENOMIC DNA]</scope>
</reference>
<feature type="compositionally biased region" description="Polar residues" evidence="1">
    <location>
        <begin position="174"/>
        <end position="185"/>
    </location>
</feature>
<feature type="chain" id="PRO_5035753329" description="Secreted protein" evidence="2">
    <location>
        <begin position="19"/>
        <end position="185"/>
    </location>
</feature>
<comment type="caution">
    <text evidence="3">The sequence shown here is derived from an EMBL/GenBank/DDBJ whole genome shotgun (WGS) entry which is preliminary data.</text>
</comment>
<sequence>MMILMLMLIIVHRGPTVAQCARLGARQARRRLRGRGANLCRVAALDLLSRPRATDAKRNCCRRRPAADVGWPTFIPRAPGQIYRPRKITTTGRLAGWLGDIEQIGSHAGACEVGPLERASERAIDKLARVNLCALHGLWRTLCALACLRACVRRAKQSPTSVNGSRSRSRSRVAKSTATNCEQVP</sequence>
<feature type="signal peptide" evidence="2">
    <location>
        <begin position="1"/>
        <end position="18"/>
    </location>
</feature>
<evidence type="ECO:0000256" key="1">
    <source>
        <dbReference type="SAM" id="MobiDB-lite"/>
    </source>
</evidence>
<evidence type="ECO:0000313" key="4">
    <source>
        <dbReference type="Proteomes" id="UP000594638"/>
    </source>
</evidence>
<dbReference type="EMBL" id="CACTIH010004774">
    <property type="protein sequence ID" value="CAA2991126.1"/>
    <property type="molecule type" value="Genomic_DNA"/>
</dbReference>
<organism evidence="3 4">
    <name type="scientific">Olea europaea subsp. europaea</name>
    <dbReference type="NCBI Taxonomy" id="158383"/>
    <lineage>
        <taxon>Eukaryota</taxon>
        <taxon>Viridiplantae</taxon>
        <taxon>Streptophyta</taxon>
        <taxon>Embryophyta</taxon>
        <taxon>Tracheophyta</taxon>
        <taxon>Spermatophyta</taxon>
        <taxon>Magnoliopsida</taxon>
        <taxon>eudicotyledons</taxon>
        <taxon>Gunneridae</taxon>
        <taxon>Pentapetalae</taxon>
        <taxon>asterids</taxon>
        <taxon>lamiids</taxon>
        <taxon>Lamiales</taxon>
        <taxon>Oleaceae</taxon>
        <taxon>Oleeae</taxon>
        <taxon>Olea</taxon>
    </lineage>
</organism>
<name>A0A8S0SG21_OLEEU</name>
<evidence type="ECO:0000313" key="3">
    <source>
        <dbReference type="EMBL" id="CAA2991126.1"/>
    </source>
</evidence>
<gene>
    <name evidence="3" type="ORF">OLEA9_A050869</name>
</gene>
<keyword evidence="4" id="KW-1185">Reference proteome</keyword>